<dbReference type="AlphaFoldDB" id="A0A9P6FWW4"/>
<feature type="region of interest" description="Disordered" evidence="1">
    <location>
        <begin position="363"/>
        <end position="422"/>
    </location>
</feature>
<evidence type="ECO:0000256" key="1">
    <source>
        <dbReference type="SAM" id="MobiDB-lite"/>
    </source>
</evidence>
<dbReference type="EMBL" id="JAABOA010000723">
    <property type="protein sequence ID" value="KAF9583365.1"/>
    <property type="molecule type" value="Genomic_DNA"/>
</dbReference>
<evidence type="ECO:0000313" key="2">
    <source>
        <dbReference type="EMBL" id="KAF9583365.1"/>
    </source>
</evidence>
<protein>
    <submittedName>
        <fullName evidence="2">Uncharacterized protein</fullName>
    </submittedName>
</protein>
<name>A0A9P6FWW4_9FUNG</name>
<proteinExistence type="predicted"/>
<feature type="compositionally biased region" description="Polar residues" evidence="1">
    <location>
        <begin position="269"/>
        <end position="299"/>
    </location>
</feature>
<evidence type="ECO:0000313" key="3">
    <source>
        <dbReference type="Proteomes" id="UP000780801"/>
    </source>
</evidence>
<dbReference type="OrthoDB" id="2433577at2759"/>
<reference evidence="2" key="1">
    <citation type="journal article" date="2020" name="Fungal Divers.">
        <title>Resolving the Mortierellaceae phylogeny through synthesis of multi-gene phylogenetics and phylogenomics.</title>
        <authorList>
            <person name="Vandepol N."/>
            <person name="Liber J."/>
            <person name="Desiro A."/>
            <person name="Na H."/>
            <person name="Kennedy M."/>
            <person name="Barry K."/>
            <person name="Grigoriev I.V."/>
            <person name="Miller A.N."/>
            <person name="O'Donnell K."/>
            <person name="Stajich J.E."/>
            <person name="Bonito G."/>
        </authorList>
    </citation>
    <scope>NUCLEOTIDE SEQUENCE</scope>
    <source>
        <strain evidence="2">KOD1015</strain>
    </source>
</reference>
<feature type="compositionally biased region" description="Basic residues" evidence="1">
    <location>
        <begin position="253"/>
        <end position="264"/>
    </location>
</feature>
<dbReference type="Proteomes" id="UP000780801">
    <property type="component" value="Unassembled WGS sequence"/>
</dbReference>
<accession>A0A9P6FWW4</accession>
<feature type="compositionally biased region" description="Polar residues" evidence="1">
    <location>
        <begin position="368"/>
        <end position="399"/>
    </location>
</feature>
<sequence>MASIIPFPTVATHRKLPHLQNTPKPTTLPSQQLLQQQQQEHASLQTPQSRPSDDKDSLLQLPGPAVPLSSRLLEDRYHDKGASNLATHSLLDNSDIKQSFSTETHHATLRVHDRDQILAQVRPAIPLGASLSPSSGLTPALSSHDSKMMKSALYDAFGCLHHPSAHTKHSVSPNAIALRSGDVTPLMSLSPKASPLLRPNLGPSAPITPLELSDEATANGYFGIQSPATLSPVGSSIGSSTTGAGTGSTTSRSYHHHPHHHQRYQHTSSHLNETFTSDDFTHRSLSPHGNMTPKSLSRRSSMDLGLNPTEHPVLSSLQSLTITSSHQLYHPHLGHDLGRDVVPLNDPVSSSVTVSVVTKTETVNTVSQAPTSAPTTQSNDASQSSQTGSTKLQNDSASLPSPFPMDHGGEGSIGSFGHQGLV</sequence>
<gene>
    <name evidence="2" type="ORF">BGW38_009663</name>
</gene>
<feature type="compositionally biased region" description="Low complexity" evidence="1">
    <location>
        <begin position="234"/>
        <end position="252"/>
    </location>
</feature>
<feature type="compositionally biased region" description="Polar residues" evidence="1">
    <location>
        <begin position="40"/>
        <end position="50"/>
    </location>
</feature>
<feature type="region of interest" description="Disordered" evidence="1">
    <location>
        <begin position="233"/>
        <end position="310"/>
    </location>
</feature>
<feature type="compositionally biased region" description="Polar residues" evidence="1">
    <location>
        <begin position="19"/>
        <end position="30"/>
    </location>
</feature>
<organism evidence="2 3">
    <name type="scientific">Lunasporangiospora selenospora</name>
    <dbReference type="NCBI Taxonomy" id="979761"/>
    <lineage>
        <taxon>Eukaryota</taxon>
        <taxon>Fungi</taxon>
        <taxon>Fungi incertae sedis</taxon>
        <taxon>Mucoromycota</taxon>
        <taxon>Mortierellomycotina</taxon>
        <taxon>Mortierellomycetes</taxon>
        <taxon>Mortierellales</taxon>
        <taxon>Mortierellaceae</taxon>
        <taxon>Lunasporangiospora</taxon>
    </lineage>
</organism>
<comment type="caution">
    <text evidence="2">The sequence shown here is derived from an EMBL/GenBank/DDBJ whole genome shotgun (WGS) entry which is preliminary data.</text>
</comment>
<feature type="region of interest" description="Disordered" evidence="1">
    <location>
        <begin position="14"/>
        <end position="65"/>
    </location>
</feature>
<keyword evidence="3" id="KW-1185">Reference proteome</keyword>